<dbReference type="InterPro" id="IPR026082">
    <property type="entry name" value="ABCA"/>
</dbReference>
<dbReference type="InterPro" id="IPR013525">
    <property type="entry name" value="ABC2_TM"/>
</dbReference>
<comment type="caution">
    <text evidence="14">The sequence shown here is derived from an EMBL/GenBank/DDBJ whole genome shotgun (WGS) entry which is preliminary data.</text>
</comment>
<dbReference type="FunFam" id="3.40.50.300:FF:000327">
    <property type="entry name" value="ATP-binding cassette sub-family A member 3"/>
    <property type="match status" value="1"/>
</dbReference>
<evidence type="ECO:0000313" key="15">
    <source>
        <dbReference type="Proteomes" id="UP000663838"/>
    </source>
</evidence>
<feature type="transmembrane region" description="Helical" evidence="11">
    <location>
        <begin position="1321"/>
        <end position="1342"/>
    </location>
</feature>
<dbReference type="PROSITE" id="PS00211">
    <property type="entry name" value="ABC_TRANSPORTER_1"/>
    <property type="match status" value="1"/>
</dbReference>
<dbReference type="InterPro" id="IPR003593">
    <property type="entry name" value="AAA+_ATPase"/>
</dbReference>
<dbReference type="EMBL" id="CAJOBS010001272">
    <property type="protein sequence ID" value="CAF4711416.1"/>
    <property type="molecule type" value="Genomic_DNA"/>
</dbReference>
<keyword evidence="6" id="KW-0547">Nucleotide-binding</keyword>
<dbReference type="GO" id="GO:0016020">
    <property type="term" value="C:membrane"/>
    <property type="evidence" value="ECO:0007669"/>
    <property type="project" value="UniProtKB-SubCell"/>
</dbReference>
<dbReference type="Pfam" id="PF12698">
    <property type="entry name" value="ABC2_membrane_3"/>
    <property type="match status" value="2"/>
</dbReference>
<keyword evidence="8 11" id="KW-1133">Transmembrane helix</keyword>
<dbReference type="GO" id="GO:0140359">
    <property type="term" value="F:ABC-type transporter activity"/>
    <property type="evidence" value="ECO:0007669"/>
    <property type="project" value="InterPro"/>
</dbReference>
<feature type="transmembrane region" description="Helical" evidence="11">
    <location>
        <begin position="1669"/>
        <end position="1686"/>
    </location>
</feature>
<accession>A0A821J465</accession>
<feature type="domain" description="ABC transporter" evidence="12">
    <location>
        <begin position="909"/>
        <end position="1138"/>
    </location>
</feature>
<evidence type="ECO:0000256" key="6">
    <source>
        <dbReference type="ARBA" id="ARBA00022741"/>
    </source>
</evidence>
<keyword evidence="7" id="KW-0067">ATP-binding</keyword>
<dbReference type="PANTHER" id="PTHR19229">
    <property type="entry name" value="ATP-BINDING CASSETTE TRANSPORTER SUBFAMILY A ABCA"/>
    <property type="match status" value="1"/>
</dbReference>
<dbReference type="Proteomes" id="UP000663838">
    <property type="component" value="Unassembled WGS sequence"/>
</dbReference>
<feature type="transmembrane region" description="Helical" evidence="11">
    <location>
        <begin position="1728"/>
        <end position="1753"/>
    </location>
</feature>
<evidence type="ECO:0000256" key="5">
    <source>
        <dbReference type="ARBA" id="ARBA00022737"/>
    </source>
</evidence>
<evidence type="ECO:0000256" key="11">
    <source>
        <dbReference type="SAM" id="Phobius"/>
    </source>
</evidence>
<feature type="transmembrane region" description="Helical" evidence="11">
    <location>
        <begin position="21"/>
        <end position="42"/>
    </location>
</feature>
<dbReference type="Gene3D" id="3.40.50.300">
    <property type="entry name" value="P-loop containing nucleotide triphosphate hydrolases"/>
    <property type="match status" value="2"/>
</dbReference>
<evidence type="ECO:0000256" key="8">
    <source>
        <dbReference type="ARBA" id="ARBA00022989"/>
    </source>
</evidence>
<dbReference type="InterPro" id="IPR056264">
    <property type="entry name" value="R2_ABCA1-4-like"/>
</dbReference>
<protein>
    <recommendedName>
        <fullName evidence="12">ABC transporter domain-containing protein</fullName>
    </recommendedName>
</protein>
<evidence type="ECO:0000313" key="14">
    <source>
        <dbReference type="EMBL" id="CAF4711416.1"/>
    </source>
</evidence>
<dbReference type="InterPro" id="IPR017871">
    <property type="entry name" value="ABC_transporter-like_CS"/>
</dbReference>
<evidence type="ECO:0000313" key="13">
    <source>
        <dbReference type="EMBL" id="CAF3427404.1"/>
    </source>
</evidence>
<comment type="subcellular location">
    <subcellularLocation>
        <location evidence="1">Membrane</location>
        <topology evidence="1">Multi-pass membrane protein</topology>
    </subcellularLocation>
</comment>
<dbReference type="GO" id="GO:0005319">
    <property type="term" value="F:lipid transporter activity"/>
    <property type="evidence" value="ECO:0007669"/>
    <property type="project" value="TreeGrafter"/>
</dbReference>
<evidence type="ECO:0000256" key="7">
    <source>
        <dbReference type="ARBA" id="ARBA00022840"/>
    </source>
</evidence>
<dbReference type="FunFam" id="3.40.50.300:FF:000298">
    <property type="entry name" value="ATP-binding cassette sub-family A member 12"/>
    <property type="match status" value="1"/>
</dbReference>
<dbReference type="PROSITE" id="PS50893">
    <property type="entry name" value="ABC_TRANSPORTER_2"/>
    <property type="match status" value="2"/>
</dbReference>
<sequence length="2225" mass="254092">MSLLKQILLVLWKNFTIRRRRWPRVIFELIWPIVLFLILMWIRTRNLTTYYDACYNEPKYLGSTGFLPALQSYMCQWNNTCYNQSSTTDEFNGESSFWRRISSFTDGLSAILNDQQTSSYLSEIFSDLNISNSHGDLWNGTIQATQDQNDFNQSIPNTIITALFENPINLTNLHQSWFLNQTHNSLSNLAVAAQIYLTSMQTGLAYSYQSDIDIQQAFCIAGEFNRTFSVSEKQINETNNFLCYDLPAEDLKSFLISVQQQLDEQFLADAQSNTVQMPVDASKIMHTMNELSRHLKTLNVNFSMDMNNINISLSSLCGGRNDFSSYTNQNNSSNTENNQTQNAPTRATTNASRFDIDWDGLGSDLISYNESEMCLQAYTVTTGSLTKVITINRPCRCVLLNQVFNSNAILRKFLAVLRPILYGKIYYSPSNIYYDNIIKQINQTFESLDELVQVLRQLRLSMKSTLETYQSMCDTFSNLSAMCEQIPTYQRMLTLSVILTEFIACTELNRFEAMNSELDMIQAGQNASLTNNFLAAITFMDDISSNASLPAHVRFKIRMTLDLVDSTFQTADRYFKYAPRTSAPLSTKYHSYTFIYLQNAIERAIISAHTGTNLPYGIKTQQMPYPCWINDQFVNSISRMLPLLMVLSWIFTVSMNVKDIVQEKEKRLKEIMKIMGLKDSVHWFTWFILCTTIMILTAILLVLLLKFGKILKFSNIFVLFLFFIAYTFATITQCFLISVFFNRANLAACGIHLRILNIKLCLDCVYILGAGIIYFLLYLPYTIVINYSAQIKTWQQIIACLSSTVSFGLGCNYIARLEGMAQGIQWFNLNKRMTPNDNFTVLYCIIMMFIDSIIYMLLAIYIENVFPGEFGIPQPWNYPFKKSYWFGFDAQSTDQQQTDVENDQGDVGVNIKNLSKYYGNKMALKDLSVKFYRNMITAFLGRNGAGKSTTWSILTGLIPPSSGTVYVDGYNILTDIKLIRKRLGFAPQYNILFDLLTVKEHLEFFSQLKGTSQELMQSETEKMLIDLTLENKAENYSTALSGGMKRKLSIAIAFIGNSTTVILDEPTAGVDPFARRAIWDLVLKYKPGRTIVLSTHHLDEADLLSDRLAIICSGELKCVGTTMHLKREYGEGYHLIVELKSDETHQQQDNNKHSMLFQQLTDFLRRYMLDINIKEEHGDQITYVIKDDVEHTKVFPVMLAELDENKTKYHVKSYGLSNSGLEQVFLRVADEIKRAEDYERLSQWKKFQNRTRKLFKKEDKPKNASLANENNDEQLQTNTGFSDEWGSHTAERYTGVQFIAVQISALMIKRFHRTKRNTKGFIAEIILPILFILLAILVTKLAPNQSDPPMLILHPWYWNKPNHMFQSLPMNENVSLISLSVKDTFTHSPSLGTRCIKTTILNKRLYPCMNNGIDHVDVQTNENVMNALNNVNYNQTRISPACDCWEKMQTCPIGSGGPAASYDITNTSDILYDLQGFNITDWLVKTEYDLEYLMARFGGFEFQPNPILNSYDIVSETLINRILNITNQSSTENQASKIASLFRINPPQIAVWYNNKGWPASVAFLNIFNNALLRGLLSQGNSSIDISDYGITAINHPLPQSELQIDSDLLSQATLELFTAICIIFALAFIPASFLVFLIDERVTTSKHLQFVSGVKGITYWSGNLLWDLANYCVSIACCMVIFLIFRIEAYIYKTNFLCLLILLFLYGFSIIPLMYLINYFFTTPSTGFVLISCVNIFIGLITTISTFILESFDDQADLTRINSILKKIFLIFPHYCLGRGLFDMSRIHAINTFSLKYVAGYVPISPFQNDIVGRNLISLFFQGIIFFVLAILAQYRFFIPDRGCMRTPKNLKSTNEDDDVAAERTRIYLDPDNTSRDVLRMVDLVKVYGGALGNNFTAVKKTCVGVKQGECFGLLGINGSGKSTTFKMLTGEISMTDGNAYVNNHSVIKQLDDVRQNIGYCPQFDALDSLLTAREHLYFYARLCGIKQKNIPFITDCLLKRLGLTLWADRPVHQYSGGNKRKLSTAISLIGNPSIIFMDEPTTGMDVRAKRFLWNCILKLTREDRKSVVITSHSMEECETLCNRLVIMVSGEFKCLGSVQHLKEKFGDGYTILIRTNMDTNRKTVIDYIQKQIPEAIIKEEHNKMMHFRVSINVSLYQIFSILEKARDELKSIIEDYTVTQVTLDDIFVNFAKVQEENQISKETSQDENSFKLLPKRSNVVKPI</sequence>
<name>A0A821J465_9BILA</name>
<organism evidence="14 15">
    <name type="scientific">Rotaria socialis</name>
    <dbReference type="NCBI Taxonomy" id="392032"/>
    <lineage>
        <taxon>Eukaryota</taxon>
        <taxon>Metazoa</taxon>
        <taxon>Spiralia</taxon>
        <taxon>Gnathifera</taxon>
        <taxon>Rotifera</taxon>
        <taxon>Eurotatoria</taxon>
        <taxon>Bdelloidea</taxon>
        <taxon>Philodinida</taxon>
        <taxon>Philodinidae</taxon>
        <taxon>Rotaria</taxon>
    </lineage>
</organism>
<feature type="domain" description="ABC transporter" evidence="12">
    <location>
        <begin position="1880"/>
        <end position="2116"/>
    </location>
</feature>
<feature type="transmembrane region" description="Helical" evidence="11">
    <location>
        <begin position="1617"/>
        <end position="1639"/>
    </location>
</feature>
<evidence type="ECO:0000259" key="12">
    <source>
        <dbReference type="PROSITE" id="PS50893"/>
    </source>
</evidence>
<dbReference type="GO" id="GO:0005524">
    <property type="term" value="F:ATP binding"/>
    <property type="evidence" value="ECO:0007669"/>
    <property type="project" value="UniProtKB-KW"/>
</dbReference>
<gene>
    <name evidence="13" type="ORF">KIK155_LOCUS10514</name>
    <name evidence="14" type="ORF">TOA249_LOCUS17682</name>
</gene>
<feature type="transmembrane region" description="Helical" evidence="11">
    <location>
        <begin position="841"/>
        <end position="862"/>
    </location>
</feature>
<dbReference type="GO" id="GO:0016887">
    <property type="term" value="F:ATP hydrolysis activity"/>
    <property type="evidence" value="ECO:0007669"/>
    <property type="project" value="InterPro"/>
</dbReference>
<feature type="region of interest" description="Disordered" evidence="10">
    <location>
        <begin position="327"/>
        <end position="348"/>
    </location>
</feature>
<keyword evidence="3" id="KW-0813">Transport</keyword>
<evidence type="ECO:0000256" key="4">
    <source>
        <dbReference type="ARBA" id="ARBA00022692"/>
    </source>
</evidence>
<dbReference type="SUPFAM" id="SSF52540">
    <property type="entry name" value="P-loop containing nucleoside triphosphate hydrolases"/>
    <property type="match status" value="2"/>
</dbReference>
<feature type="transmembrane region" description="Helical" evidence="11">
    <location>
        <begin position="760"/>
        <end position="781"/>
    </location>
</feature>
<evidence type="ECO:0000256" key="9">
    <source>
        <dbReference type="ARBA" id="ARBA00023136"/>
    </source>
</evidence>
<evidence type="ECO:0000256" key="1">
    <source>
        <dbReference type="ARBA" id="ARBA00004141"/>
    </source>
</evidence>
<feature type="transmembrane region" description="Helical" evidence="11">
    <location>
        <begin position="1698"/>
        <end position="1722"/>
    </location>
</feature>
<evidence type="ECO:0000256" key="2">
    <source>
        <dbReference type="ARBA" id="ARBA00008869"/>
    </source>
</evidence>
<feature type="transmembrane region" description="Helical" evidence="11">
    <location>
        <begin position="1817"/>
        <end position="1840"/>
    </location>
</feature>
<proteinExistence type="inferred from homology"/>
<comment type="similarity">
    <text evidence="2">Belongs to the ABC transporter superfamily. ABCA family.</text>
</comment>
<dbReference type="InterPro" id="IPR027417">
    <property type="entry name" value="P-loop_NTPase"/>
</dbReference>
<dbReference type="Proteomes" id="UP000663865">
    <property type="component" value="Unassembled WGS sequence"/>
</dbReference>
<keyword evidence="9 11" id="KW-0472">Membrane</keyword>
<dbReference type="SMART" id="SM00382">
    <property type="entry name" value="AAA"/>
    <property type="match status" value="2"/>
</dbReference>
<dbReference type="InterPro" id="IPR003439">
    <property type="entry name" value="ABC_transporter-like_ATP-bd"/>
</dbReference>
<evidence type="ECO:0000256" key="10">
    <source>
        <dbReference type="SAM" id="MobiDB-lite"/>
    </source>
</evidence>
<dbReference type="PANTHER" id="PTHR19229:SF36">
    <property type="entry name" value="ATP-BINDING CASSETTE SUB-FAMILY A MEMBER 2"/>
    <property type="match status" value="1"/>
</dbReference>
<evidence type="ECO:0000256" key="3">
    <source>
        <dbReference type="ARBA" id="ARBA00022448"/>
    </source>
</evidence>
<dbReference type="Pfam" id="PF23321">
    <property type="entry name" value="R1_ABCA1"/>
    <property type="match status" value="1"/>
</dbReference>
<feature type="transmembrane region" description="Helical" evidence="11">
    <location>
        <begin position="681"/>
        <end position="704"/>
    </location>
</feature>
<keyword evidence="5" id="KW-0677">Repeat</keyword>
<dbReference type="CDD" id="cd03263">
    <property type="entry name" value="ABC_subfamily_A"/>
    <property type="match status" value="2"/>
</dbReference>
<feature type="compositionally biased region" description="Low complexity" evidence="10">
    <location>
        <begin position="327"/>
        <end position="342"/>
    </location>
</feature>
<dbReference type="EMBL" id="CAJNYV010001567">
    <property type="protein sequence ID" value="CAF3427404.1"/>
    <property type="molecule type" value="Genomic_DNA"/>
</dbReference>
<reference evidence="14" key="1">
    <citation type="submission" date="2021-02" db="EMBL/GenBank/DDBJ databases">
        <authorList>
            <person name="Nowell W R."/>
        </authorList>
    </citation>
    <scope>NUCLEOTIDE SEQUENCE</scope>
</reference>
<keyword evidence="4 11" id="KW-0812">Transmembrane</keyword>
<dbReference type="Pfam" id="PF00005">
    <property type="entry name" value="ABC_tran"/>
    <property type="match status" value="2"/>
</dbReference>
<feature type="transmembrane region" description="Helical" evidence="11">
    <location>
        <begin position="716"/>
        <end position="740"/>
    </location>
</feature>